<dbReference type="SUPFAM" id="SSF58104">
    <property type="entry name" value="Methyl-accepting chemotaxis protein (MCP) signaling domain"/>
    <property type="match status" value="1"/>
</dbReference>
<evidence type="ECO:0000259" key="2">
    <source>
        <dbReference type="PROSITE" id="PS50111"/>
    </source>
</evidence>
<dbReference type="PANTHER" id="PTHR32089">
    <property type="entry name" value="METHYL-ACCEPTING CHEMOTAXIS PROTEIN MCPB"/>
    <property type="match status" value="1"/>
</dbReference>
<keyword evidence="1" id="KW-0807">Transducer</keyword>
<comment type="caution">
    <text evidence="3">The sequence shown here is derived from an EMBL/GenBank/DDBJ whole genome shotgun (WGS) entry which is preliminary data.</text>
</comment>
<accession>T0ZJF2</accession>
<dbReference type="EMBL" id="AUZX01015085">
    <property type="protein sequence ID" value="EQD29940.1"/>
    <property type="molecule type" value="Genomic_DNA"/>
</dbReference>
<evidence type="ECO:0000256" key="1">
    <source>
        <dbReference type="ARBA" id="ARBA00023224"/>
    </source>
</evidence>
<feature type="domain" description="Methyl-accepting transducer" evidence="2">
    <location>
        <begin position="1"/>
        <end position="179"/>
    </location>
</feature>
<proteinExistence type="predicted"/>
<dbReference type="GO" id="GO:0007165">
    <property type="term" value="P:signal transduction"/>
    <property type="evidence" value="ECO:0007669"/>
    <property type="project" value="UniProtKB-KW"/>
</dbReference>
<gene>
    <name evidence="3" type="ORF">B1A_20441</name>
</gene>
<dbReference type="GO" id="GO:0016020">
    <property type="term" value="C:membrane"/>
    <property type="evidence" value="ECO:0007669"/>
    <property type="project" value="InterPro"/>
</dbReference>
<dbReference type="SMART" id="SM00283">
    <property type="entry name" value="MA"/>
    <property type="match status" value="1"/>
</dbReference>
<dbReference type="PANTHER" id="PTHR32089:SF112">
    <property type="entry name" value="LYSOZYME-LIKE PROTEIN-RELATED"/>
    <property type="match status" value="1"/>
</dbReference>
<dbReference type="InterPro" id="IPR004089">
    <property type="entry name" value="MCPsignal_dom"/>
</dbReference>
<protein>
    <submittedName>
        <fullName evidence="3">Methyl-accepting chemotaxis protein</fullName>
    </submittedName>
</protein>
<name>T0ZJF2_9ZZZZ</name>
<dbReference type="Pfam" id="PF00015">
    <property type="entry name" value="MCPsignal"/>
    <property type="match status" value="1"/>
</dbReference>
<sequence length="179" mass="18961">GQRELETKRALSVLQDMAINLSQRATEGITCAEEVSGGAEKLVVDAATNTALVDQLVVQTDQIDKVVGTIREISSQTKLLSLNASIEAARAGDQGLGFAVVANEVRTLASKVDNATHEIQTQLKTISETASRLSLSNNDTTEIVISSQASTQQVLSEFQGVGVAASELENYVRVTSEAN</sequence>
<dbReference type="Gene3D" id="1.10.287.950">
    <property type="entry name" value="Methyl-accepting chemotaxis protein"/>
    <property type="match status" value="1"/>
</dbReference>
<reference evidence="3" key="1">
    <citation type="submission" date="2013-08" db="EMBL/GenBank/DDBJ databases">
        <authorList>
            <person name="Mendez C."/>
            <person name="Richter M."/>
            <person name="Ferrer M."/>
            <person name="Sanchez J."/>
        </authorList>
    </citation>
    <scope>NUCLEOTIDE SEQUENCE</scope>
</reference>
<organism evidence="3">
    <name type="scientific">mine drainage metagenome</name>
    <dbReference type="NCBI Taxonomy" id="410659"/>
    <lineage>
        <taxon>unclassified sequences</taxon>
        <taxon>metagenomes</taxon>
        <taxon>ecological metagenomes</taxon>
    </lineage>
</organism>
<feature type="non-terminal residue" evidence="3">
    <location>
        <position position="1"/>
    </location>
</feature>
<dbReference type="AlphaFoldDB" id="T0ZJF2"/>
<evidence type="ECO:0000313" key="3">
    <source>
        <dbReference type="EMBL" id="EQD29940.1"/>
    </source>
</evidence>
<reference evidence="3" key="2">
    <citation type="journal article" date="2014" name="ISME J.">
        <title>Microbial stratification in low pH oxic and suboxic macroscopic growths along an acid mine drainage.</title>
        <authorList>
            <person name="Mendez-Garcia C."/>
            <person name="Mesa V."/>
            <person name="Sprenger R.R."/>
            <person name="Richter M."/>
            <person name="Diez M.S."/>
            <person name="Solano J."/>
            <person name="Bargiela R."/>
            <person name="Golyshina O.V."/>
            <person name="Manteca A."/>
            <person name="Ramos J.L."/>
            <person name="Gallego J.R."/>
            <person name="Llorente I."/>
            <person name="Martins Dos Santos V.A."/>
            <person name="Jensen O.N."/>
            <person name="Pelaez A.I."/>
            <person name="Sanchez J."/>
            <person name="Ferrer M."/>
        </authorList>
    </citation>
    <scope>NUCLEOTIDE SEQUENCE</scope>
</reference>
<dbReference type="PROSITE" id="PS50111">
    <property type="entry name" value="CHEMOTAXIS_TRANSDUC_2"/>
    <property type="match status" value="1"/>
</dbReference>